<evidence type="ECO:0000313" key="1">
    <source>
        <dbReference type="EMBL" id="KAF3572947.1"/>
    </source>
</evidence>
<gene>
    <name evidence="1" type="ORF">F2Q69_00062810</name>
</gene>
<reference evidence="1" key="1">
    <citation type="submission" date="2019-12" db="EMBL/GenBank/DDBJ databases">
        <title>Genome sequencing and annotation of Brassica cretica.</title>
        <authorList>
            <person name="Studholme D.J."/>
            <person name="Sarris P."/>
        </authorList>
    </citation>
    <scope>NUCLEOTIDE SEQUENCE</scope>
    <source>
        <strain evidence="1">PFS-109/04</strain>
        <tissue evidence="1">Leaf</tissue>
    </source>
</reference>
<comment type="caution">
    <text evidence="1">The sequence shown here is derived from an EMBL/GenBank/DDBJ whole genome shotgun (WGS) entry which is preliminary data.</text>
</comment>
<accession>A0A8S9RL15</accession>
<sequence>MEFDFRGSKGLVVGSEFSVPRAFQSIRSGIGLECFVGVGAPYRFRLIHCRLSFGGSCPAAVVVVSFLPCSVQIERLGSPEFRTDRYFSGSMYSLIDRGTFDSFLERSRLDDLRALSQLALID</sequence>
<evidence type="ECO:0000313" key="2">
    <source>
        <dbReference type="Proteomes" id="UP000712600"/>
    </source>
</evidence>
<protein>
    <submittedName>
        <fullName evidence="1">Uncharacterized protein</fullName>
    </submittedName>
</protein>
<organism evidence="1 2">
    <name type="scientific">Brassica cretica</name>
    <name type="common">Mustard</name>
    <dbReference type="NCBI Taxonomy" id="69181"/>
    <lineage>
        <taxon>Eukaryota</taxon>
        <taxon>Viridiplantae</taxon>
        <taxon>Streptophyta</taxon>
        <taxon>Embryophyta</taxon>
        <taxon>Tracheophyta</taxon>
        <taxon>Spermatophyta</taxon>
        <taxon>Magnoliopsida</taxon>
        <taxon>eudicotyledons</taxon>
        <taxon>Gunneridae</taxon>
        <taxon>Pentapetalae</taxon>
        <taxon>rosids</taxon>
        <taxon>malvids</taxon>
        <taxon>Brassicales</taxon>
        <taxon>Brassicaceae</taxon>
        <taxon>Brassiceae</taxon>
        <taxon>Brassica</taxon>
    </lineage>
</organism>
<name>A0A8S9RL15_BRACR</name>
<dbReference type="EMBL" id="QGKX02000095">
    <property type="protein sequence ID" value="KAF3572947.1"/>
    <property type="molecule type" value="Genomic_DNA"/>
</dbReference>
<dbReference type="Proteomes" id="UP000712600">
    <property type="component" value="Unassembled WGS sequence"/>
</dbReference>
<proteinExistence type="predicted"/>
<dbReference type="AlphaFoldDB" id="A0A8S9RL15"/>